<dbReference type="EMBL" id="LWDX02002569">
    <property type="protein sequence ID" value="OEL38217.1"/>
    <property type="molecule type" value="Genomic_DNA"/>
</dbReference>
<dbReference type="GO" id="GO:0004497">
    <property type="term" value="F:monooxygenase activity"/>
    <property type="evidence" value="ECO:0007669"/>
    <property type="project" value="InterPro"/>
</dbReference>
<dbReference type="GO" id="GO:0016705">
    <property type="term" value="F:oxidoreductase activity, acting on paired donors, with incorporation or reduction of molecular oxygen"/>
    <property type="evidence" value="ECO:0007669"/>
    <property type="project" value="InterPro"/>
</dbReference>
<dbReference type="GO" id="GO:0005506">
    <property type="term" value="F:iron ion binding"/>
    <property type="evidence" value="ECO:0007669"/>
    <property type="project" value="InterPro"/>
</dbReference>
<comment type="caution">
    <text evidence="1">The sequence shown here is derived from an EMBL/GenBank/DDBJ whole genome shotgun (WGS) entry which is preliminary data.</text>
</comment>
<feature type="non-terminal residue" evidence="1">
    <location>
        <position position="1"/>
    </location>
</feature>
<evidence type="ECO:0000313" key="2">
    <source>
        <dbReference type="Proteomes" id="UP000095767"/>
    </source>
</evidence>
<reference evidence="1 2" key="1">
    <citation type="submission" date="2016-09" db="EMBL/GenBank/DDBJ databases">
        <title>The draft genome of Dichanthelium oligosanthes: A C3 panicoid grass species.</title>
        <authorList>
            <person name="Studer A.J."/>
            <person name="Schnable J.C."/>
            <person name="Brutnell T.P."/>
        </authorList>
    </citation>
    <scope>NUCLEOTIDE SEQUENCE [LARGE SCALE GENOMIC DNA]</scope>
    <source>
        <strain evidence="2">cv. Kellogg 1175</strain>
        <tissue evidence="1">Leaf</tissue>
    </source>
</reference>
<dbReference type="Proteomes" id="UP000095767">
    <property type="component" value="Unassembled WGS sequence"/>
</dbReference>
<gene>
    <name evidence="1" type="ORF">BAE44_0000765</name>
</gene>
<proteinExistence type="predicted"/>
<dbReference type="SUPFAM" id="SSF48264">
    <property type="entry name" value="Cytochrome P450"/>
    <property type="match status" value="1"/>
</dbReference>
<organism evidence="1 2">
    <name type="scientific">Dichanthelium oligosanthes</name>
    <dbReference type="NCBI Taxonomy" id="888268"/>
    <lineage>
        <taxon>Eukaryota</taxon>
        <taxon>Viridiplantae</taxon>
        <taxon>Streptophyta</taxon>
        <taxon>Embryophyta</taxon>
        <taxon>Tracheophyta</taxon>
        <taxon>Spermatophyta</taxon>
        <taxon>Magnoliopsida</taxon>
        <taxon>Liliopsida</taxon>
        <taxon>Poales</taxon>
        <taxon>Poaceae</taxon>
        <taxon>PACMAD clade</taxon>
        <taxon>Panicoideae</taxon>
        <taxon>Panicodae</taxon>
        <taxon>Paniceae</taxon>
        <taxon>Dichantheliinae</taxon>
        <taxon>Dichanthelium</taxon>
    </lineage>
</organism>
<evidence type="ECO:0000313" key="1">
    <source>
        <dbReference type="EMBL" id="OEL38217.1"/>
    </source>
</evidence>
<dbReference type="OrthoDB" id="686267at2759"/>
<dbReference type="Pfam" id="PF00067">
    <property type="entry name" value="p450"/>
    <property type="match status" value="1"/>
</dbReference>
<name>A0A1E5WLF0_9POAL</name>
<dbReference type="PANTHER" id="PTHR24299:SF46">
    <property type="entry name" value="CYTOCHROME P450"/>
    <property type="match status" value="1"/>
</dbReference>
<dbReference type="InterPro" id="IPR001128">
    <property type="entry name" value="Cyt_P450"/>
</dbReference>
<accession>A0A1E5WLF0</accession>
<dbReference type="AlphaFoldDB" id="A0A1E5WLF0"/>
<sequence>LASVRRGQGSGRLPPGPRPLPIIGNALDLRGNLHHTLAHLARTYGPVMLLLLGPVPAVAISSRDATRGGLTKHDRGLTGRHTVDAVSALGWADLSMLNLPSSDPLWKTQRGILATHAFSLRSLAATCSVRERKVCHLVGYFRAHAGQEVDVGRALYGGMTNLVWSTFFSVDVVDMDATGESAHSIREHVENIADLMTKPNISDLFPFLRSLDLQGRRRAAAWHLGEIFHIVDGIIERRLAENASSDDKHSDFL</sequence>
<dbReference type="InterPro" id="IPR036396">
    <property type="entry name" value="Cyt_P450_sf"/>
</dbReference>
<dbReference type="Gene3D" id="1.10.630.10">
    <property type="entry name" value="Cytochrome P450"/>
    <property type="match status" value="1"/>
</dbReference>
<dbReference type="PANTHER" id="PTHR24299">
    <property type="entry name" value="CYTOCHROME P450 FAMILY 1"/>
    <property type="match status" value="1"/>
</dbReference>
<protein>
    <submittedName>
        <fullName evidence="1">Cytochrome P450 76M5</fullName>
    </submittedName>
</protein>
<dbReference type="GO" id="GO:0020037">
    <property type="term" value="F:heme binding"/>
    <property type="evidence" value="ECO:0007669"/>
    <property type="project" value="InterPro"/>
</dbReference>
<keyword evidence="2" id="KW-1185">Reference proteome</keyword>
<dbReference type="STRING" id="888268.A0A1E5WLF0"/>